<dbReference type="Pfam" id="PF01535">
    <property type="entry name" value="PPR"/>
    <property type="match status" value="1"/>
</dbReference>
<evidence type="ECO:0000256" key="2">
    <source>
        <dbReference type="PROSITE-ProRule" id="PRU00708"/>
    </source>
</evidence>
<protein>
    <recommendedName>
        <fullName evidence="6">Pentatricopeptide repeat-containing protein</fullName>
    </recommendedName>
</protein>
<proteinExistence type="predicted"/>
<sequence>MIDLAGKVRQFDIAWYIIDLMKSRNVEISIKTFSILVQRYVRVGLAAEAIHAFNLMEEYGCPPDQIVGTRENGSRILPGEKDAIFLCNCDSQVFLRIYFLDITILFRIYSVSLISGIAGITTWYSVGATWVVPKPKLIRPPGCHYNPLASGTKRNNFE</sequence>
<dbReference type="Proteomes" id="UP001141806">
    <property type="component" value="Unassembled WGS sequence"/>
</dbReference>
<feature type="transmembrane region" description="Helical" evidence="3">
    <location>
        <begin position="104"/>
        <end position="126"/>
    </location>
</feature>
<dbReference type="InterPro" id="IPR002885">
    <property type="entry name" value="PPR_rpt"/>
</dbReference>
<name>A0A9Q0QTH6_9MAGN</name>
<keyword evidence="3" id="KW-0812">Transmembrane</keyword>
<dbReference type="NCBIfam" id="TIGR00756">
    <property type="entry name" value="PPR"/>
    <property type="match status" value="1"/>
</dbReference>
<reference evidence="4" key="1">
    <citation type="journal article" date="2023" name="Plant J.">
        <title>The genome of the king protea, Protea cynaroides.</title>
        <authorList>
            <person name="Chang J."/>
            <person name="Duong T.A."/>
            <person name="Schoeman C."/>
            <person name="Ma X."/>
            <person name="Roodt D."/>
            <person name="Barker N."/>
            <person name="Li Z."/>
            <person name="Van de Peer Y."/>
            <person name="Mizrachi E."/>
        </authorList>
    </citation>
    <scope>NUCLEOTIDE SEQUENCE</scope>
    <source>
        <tissue evidence="4">Young leaves</tissue>
    </source>
</reference>
<dbReference type="InterPro" id="IPR011990">
    <property type="entry name" value="TPR-like_helical_dom_sf"/>
</dbReference>
<keyword evidence="3" id="KW-0472">Membrane</keyword>
<evidence type="ECO:0000313" key="5">
    <source>
        <dbReference type="Proteomes" id="UP001141806"/>
    </source>
</evidence>
<keyword evidence="5" id="KW-1185">Reference proteome</keyword>
<dbReference type="Gene3D" id="1.25.40.10">
    <property type="entry name" value="Tetratricopeptide repeat domain"/>
    <property type="match status" value="1"/>
</dbReference>
<gene>
    <name evidence="4" type="ORF">NE237_004349</name>
</gene>
<keyword evidence="3" id="KW-1133">Transmembrane helix</keyword>
<accession>A0A9Q0QTH6</accession>
<dbReference type="PROSITE" id="PS51375">
    <property type="entry name" value="PPR"/>
    <property type="match status" value="1"/>
</dbReference>
<evidence type="ECO:0000256" key="1">
    <source>
        <dbReference type="ARBA" id="ARBA00022737"/>
    </source>
</evidence>
<dbReference type="EMBL" id="JAMYWD010000005">
    <property type="protein sequence ID" value="KAJ4971250.1"/>
    <property type="molecule type" value="Genomic_DNA"/>
</dbReference>
<keyword evidence="1" id="KW-0677">Repeat</keyword>
<dbReference type="OrthoDB" id="1705917at2759"/>
<comment type="caution">
    <text evidence="4">The sequence shown here is derived from an EMBL/GenBank/DDBJ whole genome shotgun (WGS) entry which is preliminary data.</text>
</comment>
<evidence type="ECO:0000313" key="4">
    <source>
        <dbReference type="EMBL" id="KAJ4971250.1"/>
    </source>
</evidence>
<dbReference type="AlphaFoldDB" id="A0A9Q0QTH6"/>
<feature type="repeat" description="PPR" evidence="2">
    <location>
        <begin position="29"/>
        <end position="63"/>
    </location>
</feature>
<organism evidence="4 5">
    <name type="scientific">Protea cynaroides</name>
    <dbReference type="NCBI Taxonomy" id="273540"/>
    <lineage>
        <taxon>Eukaryota</taxon>
        <taxon>Viridiplantae</taxon>
        <taxon>Streptophyta</taxon>
        <taxon>Embryophyta</taxon>
        <taxon>Tracheophyta</taxon>
        <taxon>Spermatophyta</taxon>
        <taxon>Magnoliopsida</taxon>
        <taxon>Proteales</taxon>
        <taxon>Proteaceae</taxon>
        <taxon>Protea</taxon>
    </lineage>
</organism>
<evidence type="ECO:0000256" key="3">
    <source>
        <dbReference type="SAM" id="Phobius"/>
    </source>
</evidence>
<evidence type="ECO:0008006" key="6">
    <source>
        <dbReference type="Google" id="ProtNLM"/>
    </source>
</evidence>